<sequence>MSPSTRDPRGRDPFGESFGERGEPYRDDLYRDEPYRDEDGRLDQHDPVADFFRAQREDITPLPADDLRPPPPRPSSAVWWSPSRAASFLTGPPRWPRRATPRPPRCGNGSRRASTSEP</sequence>
<accession>A0ABS9Q068</accession>
<keyword evidence="3" id="KW-1185">Reference proteome</keyword>
<feature type="compositionally biased region" description="Low complexity" evidence="1">
    <location>
        <begin position="75"/>
        <end position="87"/>
    </location>
</feature>
<evidence type="ECO:0000256" key="1">
    <source>
        <dbReference type="SAM" id="MobiDB-lite"/>
    </source>
</evidence>
<name>A0ABS9Q068_9MICO</name>
<dbReference type="RefSeq" id="WP_239262819.1">
    <property type="nucleotide sequence ID" value="NZ_JAKRCV010000010.1"/>
</dbReference>
<reference evidence="2 3" key="1">
    <citation type="submission" date="2022-02" db="EMBL/GenBank/DDBJ databases">
        <title>Uncovering new skin microbiome diversity through culturing and metagenomics.</title>
        <authorList>
            <person name="Conlan S."/>
            <person name="Deming C."/>
            <person name="Nisc Comparative Sequencing Program N."/>
            <person name="Segre J.A."/>
        </authorList>
    </citation>
    <scope>NUCLEOTIDE SEQUENCE [LARGE SCALE GENOMIC DNA]</scope>
    <source>
        <strain evidence="2 3">ACRQZ</strain>
    </source>
</reference>
<evidence type="ECO:0000313" key="3">
    <source>
        <dbReference type="Proteomes" id="UP001521931"/>
    </source>
</evidence>
<feature type="compositionally biased region" description="Basic and acidic residues" evidence="1">
    <location>
        <begin position="1"/>
        <end position="59"/>
    </location>
</feature>
<organism evidence="2 3">
    <name type="scientific">Arsenicicoccus bolidensis</name>
    <dbReference type="NCBI Taxonomy" id="229480"/>
    <lineage>
        <taxon>Bacteria</taxon>
        <taxon>Bacillati</taxon>
        <taxon>Actinomycetota</taxon>
        <taxon>Actinomycetes</taxon>
        <taxon>Micrococcales</taxon>
        <taxon>Intrasporangiaceae</taxon>
        <taxon>Arsenicicoccus</taxon>
    </lineage>
</organism>
<dbReference type="EMBL" id="JAKRCV010000010">
    <property type="protein sequence ID" value="MCG7321280.1"/>
    <property type="molecule type" value="Genomic_DNA"/>
</dbReference>
<comment type="caution">
    <text evidence="2">The sequence shown here is derived from an EMBL/GenBank/DDBJ whole genome shotgun (WGS) entry which is preliminary data.</text>
</comment>
<gene>
    <name evidence="2" type="ORF">MHL29_05120</name>
</gene>
<proteinExistence type="predicted"/>
<dbReference type="Proteomes" id="UP001521931">
    <property type="component" value="Unassembled WGS sequence"/>
</dbReference>
<protein>
    <submittedName>
        <fullName evidence="2">Uncharacterized protein</fullName>
    </submittedName>
</protein>
<evidence type="ECO:0000313" key="2">
    <source>
        <dbReference type="EMBL" id="MCG7321280.1"/>
    </source>
</evidence>
<feature type="region of interest" description="Disordered" evidence="1">
    <location>
        <begin position="1"/>
        <end position="118"/>
    </location>
</feature>